<dbReference type="SUPFAM" id="SSF51338">
    <property type="entry name" value="Composite domain of metallo-dependent hydrolases"/>
    <property type="match status" value="2"/>
</dbReference>
<dbReference type="InterPro" id="IPR006680">
    <property type="entry name" value="Amidohydro-rel"/>
</dbReference>
<feature type="transmembrane region" description="Helical" evidence="1">
    <location>
        <begin position="7"/>
        <end position="28"/>
    </location>
</feature>
<dbReference type="PANTHER" id="PTHR43135">
    <property type="entry name" value="ALPHA-D-RIBOSE 1-METHYLPHOSPHONATE 5-TRIPHOSPHATE DIPHOSPHATASE"/>
    <property type="match status" value="1"/>
</dbReference>
<protein>
    <submittedName>
        <fullName evidence="3">Amidohydrolase family protein</fullName>
    </submittedName>
</protein>
<organism evidence="3 4">
    <name type="scientific">Flaviramulus aquimarinus</name>
    <dbReference type="NCBI Taxonomy" id="1170456"/>
    <lineage>
        <taxon>Bacteria</taxon>
        <taxon>Pseudomonadati</taxon>
        <taxon>Bacteroidota</taxon>
        <taxon>Flavobacteriia</taxon>
        <taxon>Flavobacteriales</taxon>
        <taxon>Flavobacteriaceae</taxon>
        <taxon>Flaviramulus</taxon>
    </lineage>
</organism>
<dbReference type="InterPro" id="IPR051781">
    <property type="entry name" value="Metallo-dep_Hydrolase"/>
</dbReference>
<feature type="domain" description="Amidohydrolase-related" evidence="2">
    <location>
        <begin position="98"/>
        <end position="442"/>
    </location>
</feature>
<reference evidence="4" key="1">
    <citation type="journal article" date="2019" name="Int. J. Syst. Evol. Microbiol.">
        <title>The Global Catalogue of Microorganisms (GCM) 10K type strain sequencing project: providing services to taxonomists for standard genome sequencing and annotation.</title>
        <authorList>
            <consortium name="The Broad Institute Genomics Platform"/>
            <consortium name="The Broad Institute Genome Sequencing Center for Infectious Disease"/>
            <person name="Wu L."/>
            <person name="Ma J."/>
        </authorList>
    </citation>
    <scope>NUCLEOTIDE SEQUENCE [LARGE SCALE GENOMIC DNA]</scope>
    <source>
        <strain evidence="4">JCM 18274</strain>
    </source>
</reference>
<dbReference type="Gene3D" id="3.40.50.10910">
    <property type="entry name" value="Amidohydrolase"/>
    <property type="match status" value="1"/>
</dbReference>
<accession>A0ABP9FAV7</accession>
<name>A0ABP9FAV7_9FLAO</name>
<dbReference type="Pfam" id="PF01979">
    <property type="entry name" value="Amidohydro_1"/>
    <property type="match status" value="1"/>
</dbReference>
<keyword evidence="1" id="KW-0472">Membrane</keyword>
<evidence type="ECO:0000259" key="2">
    <source>
        <dbReference type="Pfam" id="PF01979"/>
    </source>
</evidence>
<gene>
    <name evidence="3" type="ORF">GCM10023311_15550</name>
</gene>
<keyword evidence="4" id="KW-1185">Reference proteome</keyword>
<dbReference type="InterPro" id="IPR011059">
    <property type="entry name" value="Metal-dep_hydrolase_composite"/>
</dbReference>
<keyword evidence="1" id="KW-1133">Transmembrane helix</keyword>
<dbReference type="Gene3D" id="1.20.58.520">
    <property type="entry name" value="Amidohydrolase"/>
    <property type="match status" value="1"/>
</dbReference>
<dbReference type="PANTHER" id="PTHR43135:SF3">
    <property type="entry name" value="ALPHA-D-RIBOSE 1-METHYLPHOSPHONATE 5-TRIPHOSPHATE DIPHOSPHATASE"/>
    <property type="match status" value="1"/>
</dbReference>
<dbReference type="Proteomes" id="UP001500433">
    <property type="component" value="Unassembled WGS sequence"/>
</dbReference>
<dbReference type="SUPFAM" id="SSF51556">
    <property type="entry name" value="Metallo-dependent hydrolases"/>
    <property type="match status" value="1"/>
</dbReference>
<dbReference type="InterPro" id="IPR032466">
    <property type="entry name" value="Metal_Hydrolase"/>
</dbReference>
<sequence length="477" mass="54079">MKYLKRALKIIFGLLLVLAIVALIFIIVDKNNTSYLNINNIPNSSKNSYLITNINIVPMSNDTILSNKTLFIKAGIIEKIDDSISIEGVEIIDGQNKYLSPGLIDMHTHLWDKQELGLYLANGVTTVRNLWGYSMHLRIKENLDNDKIIGPMFFSSSPKLTSPHDLGDDKVQVNTPEEAKKLVIEYKKRGFDFIKIYAGLKDDLYQAILKQSKASGISIVAHPSREIPYLNQFHSQIASIEHSEEIVQQALDYQLDSLKVEPVIQKFVSTNMSFCPTLTGYYKIFEMLEKGESILKTEPVHYINPLIQKVDSKVQYNRWANEKINNSSVTKNIYQQHQFHLYVLKKMHEEGVNIVCGTDAGIGITAPGYSIHQELAFYKDAGMSNFEALKTATINPTKTHKEFAQMGTIEIGKLANLIVTPNNPLKNLNVLSKPDWVMVKGRKINKTTLNEFVDNAKDRSNLLVTAFRYAEYMLVEK</sequence>
<evidence type="ECO:0000313" key="3">
    <source>
        <dbReference type="EMBL" id="GAA4892016.1"/>
    </source>
</evidence>
<evidence type="ECO:0000256" key="1">
    <source>
        <dbReference type="SAM" id="Phobius"/>
    </source>
</evidence>
<dbReference type="EMBL" id="BAABJH010000001">
    <property type="protein sequence ID" value="GAA4892016.1"/>
    <property type="molecule type" value="Genomic_DNA"/>
</dbReference>
<dbReference type="Gene3D" id="3.30.110.90">
    <property type="entry name" value="Amidohydrolase"/>
    <property type="match status" value="1"/>
</dbReference>
<keyword evidence="1" id="KW-0812">Transmembrane</keyword>
<evidence type="ECO:0000313" key="4">
    <source>
        <dbReference type="Proteomes" id="UP001500433"/>
    </source>
</evidence>
<dbReference type="Gene3D" id="2.30.40.10">
    <property type="entry name" value="Urease, subunit C, domain 1"/>
    <property type="match status" value="1"/>
</dbReference>
<comment type="caution">
    <text evidence="3">The sequence shown here is derived from an EMBL/GenBank/DDBJ whole genome shotgun (WGS) entry which is preliminary data.</text>
</comment>
<dbReference type="RefSeq" id="WP_345273554.1">
    <property type="nucleotide sequence ID" value="NZ_BAABJH010000001.1"/>
</dbReference>
<proteinExistence type="predicted"/>